<keyword evidence="8" id="KW-0460">Magnesium</keyword>
<dbReference type="InterPro" id="IPR028343">
    <property type="entry name" value="FBPtase"/>
</dbReference>
<dbReference type="HAMAP" id="MF_01855">
    <property type="entry name" value="FBPase_class1"/>
    <property type="match status" value="1"/>
</dbReference>
<dbReference type="PRINTS" id="PR00115">
    <property type="entry name" value="F16BPHPHTASE"/>
</dbReference>
<evidence type="ECO:0000256" key="3">
    <source>
        <dbReference type="ARBA" id="ARBA00010941"/>
    </source>
</evidence>
<dbReference type="PIRSF" id="PIRSF000904">
    <property type="entry name" value="FBPtase_SBPase"/>
    <property type="match status" value="1"/>
</dbReference>
<comment type="cofactor">
    <cofactor evidence="2">
        <name>Mg(2+)</name>
        <dbReference type="ChEBI" id="CHEBI:18420"/>
    </cofactor>
</comment>
<feature type="domain" description="Fructose-1-6-bisphosphatase class I N-terminal" evidence="11">
    <location>
        <begin position="5"/>
        <end position="195"/>
    </location>
</feature>
<evidence type="ECO:0000256" key="8">
    <source>
        <dbReference type="ARBA" id="ARBA00022842"/>
    </source>
</evidence>
<dbReference type="GO" id="GO:0006002">
    <property type="term" value="P:fructose 6-phosphate metabolic process"/>
    <property type="evidence" value="ECO:0007669"/>
    <property type="project" value="TreeGrafter"/>
</dbReference>
<proteinExistence type="inferred from homology"/>
<evidence type="ECO:0000256" key="4">
    <source>
        <dbReference type="ARBA" id="ARBA00013093"/>
    </source>
</evidence>
<dbReference type="CDD" id="cd00354">
    <property type="entry name" value="FBPase"/>
    <property type="match status" value="1"/>
</dbReference>
<dbReference type="InterPro" id="IPR033391">
    <property type="entry name" value="FBPase_N"/>
</dbReference>
<dbReference type="Pfam" id="PF18913">
    <property type="entry name" value="FBPase_C"/>
    <property type="match status" value="1"/>
</dbReference>
<dbReference type="Gene3D" id="3.40.190.80">
    <property type="match status" value="1"/>
</dbReference>
<accession>A0A381STY4</accession>
<dbReference type="GO" id="GO:0005829">
    <property type="term" value="C:cytosol"/>
    <property type="evidence" value="ECO:0007669"/>
    <property type="project" value="TreeGrafter"/>
</dbReference>
<protein>
    <recommendedName>
        <fullName evidence="4">fructose-bisphosphatase</fullName>
        <ecNumber evidence="4">3.1.3.11</ecNumber>
    </recommendedName>
</protein>
<dbReference type="InterPro" id="IPR000146">
    <property type="entry name" value="FBPase_class-1"/>
</dbReference>
<reference evidence="13" key="1">
    <citation type="submission" date="2018-05" db="EMBL/GenBank/DDBJ databases">
        <authorList>
            <person name="Lanie J.A."/>
            <person name="Ng W.-L."/>
            <person name="Kazmierczak K.M."/>
            <person name="Andrzejewski T.M."/>
            <person name="Davidsen T.M."/>
            <person name="Wayne K.J."/>
            <person name="Tettelin H."/>
            <person name="Glass J.I."/>
            <person name="Rusch D."/>
            <person name="Podicherti R."/>
            <person name="Tsui H.-C.T."/>
            <person name="Winkler M.E."/>
        </authorList>
    </citation>
    <scope>NUCLEOTIDE SEQUENCE</scope>
</reference>
<dbReference type="EMBL" id="UINC01003386">
    <property type="protein sequence ID" value="SVA05877.1"/>
    <property type="molecule type" value="Genomic_DNA"/>
</dbReference>
<organism evidence="13">
    <name type="scientific">marine metagenome</name>
    <dbReference type="NCBI Taxonomy" id="408172"/>
    <lineage>
        <taxon>unclassified sequences</taxon>
        <taxon>metagenomes</taxon>
        <taxon>ecological metagenomes</taxon>
    </lineage>
</organism>
<dbReference type="SUPFAM" id="SSF56655">
    <property type="entry name" value="Carbohydrate phosphatase"/>
    <property type="match status" value="1"/>
</dbReference>
<dbReference type="GO" id="GO:0005986">
    <property type="term" value="P:sucrose biosynthetic process"/>
    <property type="evidence" value="ECO:0007669"/>
    <property type="project" value="TreeGrafter"/>
</dbReference>
<dbReference type="Pfam" id="PF00316">
    <property type="entry name" value="FBPase"/>
    <property type="match status" value="1"/>
</dbReference>
<evidence type="ECO:0000256" key="10">
    <source>
        <dbReference type="ARBA" id="ARBA00024331"/>
    </source>
</evidence>
<evidence type="ECO:0000256" key="5">
    <source>
        <dbReference type="ARBA" id="ARBA00022490"/>
    </source>
</evidence>
<dbReference type="EC" id="3.1.3.11" evidence="4"/>
<name>A0A381STY4_9ZZZZ</name>
<dbReference type="PANTHER" id="PTHR11556">
    <property type="entry name" value="FRUCTOSE-1,6-BISPHOSPHATASE-RELATED"/>
    <property type="match status" value="1"/>
</dbReference>
<comment type="catalytic activity">
    <reaction evidence="1">
        <text>beta-D-fructose 1,6-bisphosphate + H2O = beta-D-fructose 6-phosphate + phosphate</text>
        <dbReference type="Rhea" id="RHEA:11064"/>
        <dbReference type="ChEBI" id="CHEBI:15377"/>
        <dbReference type="ChEBI" id="CHEBI:32966"/>
        <dbReference type="ChEBI" id="CHEBI:43474"/>
        <dbReference type="ChEBI" id="CHEBI:57634"/>
        <dbReference type="EC" id="3.1.3.11"/>
    </reaction>
</comment>
<gene>
    <name evidence="13" type="ORF">METZ01_LOCUS58731</name>
</gene>
<evidence type="ECO:0000256" key="7">
    <source>
        <dbReference type="ARBA" id="ARBA00022801"/>
    </source>
</evidence>
<keyword evidence="5" id="KW-0963">Cytoplasm</keyword>
<dbReference type="GO" id="GO:0046872">
    <property type="term" value="F:metal ion binding"/>
    <property type="evidence" value="ECO:0007669"/>
    <property type="project" value="UniProtKB-KW"/>
</dbReference>
<evidence type="ECO:0000259" key="11">
    <source>
        <dbReference type="Pfam" id="PF00316"/>
    </source>
</evidence>
<sequence>MQRTTLLQHIRRQEKLIPGATGEFTSLLAEIMMASKIISQAVNSAGIGENILGLTGKINIQGEEVQKLDEFSDLTFTNIIGNSGTVCAITSEEREDPYIIPPEDDPGKYIFVMDPLDGSSNIDVNVSIGTIFSIYRKKSVRGTVTNEDILQKGEEQVAAGYIVYGSSTIFVYTSGQGVHGFTLDPSLGEFFLSHPNLKIPDQGSVYSANEGNWGIWDENQKNLVSYLKEDRPSSGRPYKLRYVGSLVADFHRTLLKGGLFMYPKDKNSPNGKLRFFFEAAPLAFIVENAGGKASTGDKRILDIVPKDLHDRLPLFIGSKNDVEMAETHLAAKVNEGGWFKWLSG</sequence>
<comment type="similarity">
    <text evidence="3">Belongs to the FBPase class 1 family.</text>
</comment>
<comment type="pathway">
    <text evidence="10">Carbohydrate biosynthesis.</text>
</comment>
<keyword evidence="6" id="KW-0479">Metal-binding</keyword>
<dbReference type="PIRSF" id="PIRSF500210">
    <property type="entry name" value="FBPtase"/>
    <property type="match status" value="1"/>
</dbReference>
<dbReference type="PANTHER" id="PTHR11556:SF35">
    <property type="entry name" value="SEDOHEPTULOSE-1,7-BISPHOSPHATASE, CHLOROPLASTIC"/>
    <property type="match status" value="1"/>
</dbReference>
<feature type="domain" description="Fructose-1-6-bisphosphatase class 1 C-terminal" evidence="12">
    <location>
        <begin position="199"/>
        <end position="327"/>
    </location>
</feature>
<keyword evidence="9" id="KW-0119">Carbohydrate metabolism</keyword>
<evidence type="ECO:0000259" key="12">
    <source>
        <dbReference type="Pfam" id="PF18913"/>
    </source>
</evidence>
<keyword evidence="7" id="KW-0378">Hydrolase</keyword>
<evidence type="ECO:0000256" key="1">
    <source>
        <dbReference type="ARBA" id="ARBA00001273"/>
    </source>
</evidence>
<evidence type="ECO:0000256" key="6">
    <source>
        <dbReference type="ARBA" id="ARBA00022723"/>
    </source>
</evidence>
<dbReference type="FunFam" id="3.40.190.80:FF:000001">
    <property type="entry name" value="Fructose-1,6-bisphosphatase class 1"/>
    <property type="match status" value="1"/>
</dbReference>
<dbReference type="GO" id="GO:0042132">
    <property type="term" value="F:fructose 1,6-bisphosphate 1-phosphatase activity"/>
    <property type="evidence" value="ECO:0007669"/>
    <property type="project" value="UniProtKB-EC"/>
</dbReference>
<dbReference type="GO" id="GO:0006094">
    <property type="term" value="P:gluconeogenesis"/>
    <property type="evidence" value="ECO:0007669"/>
    <property type="project" value="TreeGrafter"/>
</dbReference>
<evidence type="ECO:0000256" key="2">
    <source>
        <dbReference type="ARBA" id="ARBA00001946"/>
    </source>
</evidence>
<dbReference type="GO" id="GO:0006000">
    <property type="term" value="P:fructose metabolic process"/>
    <property type="evidence" value="ECO:0007669"/>
    <property type="project" value="TreeGrafter"/>
</dbReference>
<dbReference type="InterPro" id="IPR044015">
    <property type="entry name" value="FBPase_C_dom"/>
</dbReference>
<dbReference type="Gene3D" id="3.30.540.10">
    <property type="entry name" value="Fructose-1,6-Bisphosphatase, subunit A, domain 1"/>
    <property type="match status" value="1"/>
</dbReference>
<evidence type="ECO:0000313" key="13">
    <source>
        <dbReference type="EMBL" id="SVA05877.1"/>
    </source>
</evidence>
<dbReference type="NCBIfam" id="NF006778">
    <property type="entry name" value="PRK09293.1-1"/>
    <property type="match status" value="1"/>
</dbReference>
<evidence type="ECO:0000256" key="9">
    <source>
        <dbReference type="ARBA" id="ARBA00023277"/>
    </source>
</evidence>
<dbReference type="FunFam" id="3.30.540.10:FF:000002">
    <property type="entry name" value="Fructose-1,6-bisphosphatase class 1"/>
    <property type="match status" value="1"/>
</dbReference>
<dbReference type="AlphaFoldDB" id="A0A381STY4"/>
<dbReference type="GO" id="GO:0030388">
    <property type="term" value="P:fructose 1,6-bisphosphate metabolic process"/>
    <property type="evidence" value="ECO:0007669"/>
    <property type="project" value="TreeGrafter"/>
</dbReference>